<dbReference type="eggNOG" id="COG1639">
    <property type="taxonomic scope" value="Bacteria"/>
</dbReference>
<dbReference type="PANTHER" id="PTHR33525:SF3">
    <property type="entry name" value="RIBONUCLEASE Y"/>
    <property type="match status" value="1"/>
</dbReference>
<feature type="domain" description="HDOD" evidence="1">
    <location>
        <begin position="24"/>
        <end position="218"/>
    </location>
</feature>
<reference evidence="2 3" key="1">
    <citation type="journal article" date="2013" name="Genome Announc.">
        <title>Draft Genome Sequence of the Methanotrophic Gammaproteobacterium Methyloglobulus morosus DSM 22980 Strain KoM1.</title>
        <authorList>
            <person name="Poehlein A."/>
            <person name="Deutzmann J.S."/>
            <person name="Daniel R."/>
            <person name="Simeonova D.D."/>
        </authorList>
    </citation>
    <scope>NUCLEOTIDE SEQUENCE [LARGE SCALE GENOMIC DNA]</scope>
    <source>
        <strain evidence="2 3">KoM1</strain>
    </source>
</reference>
<sequence>MPNTYEPQLPFKSIEETLQEIDGLVSLPEVYLKFRRVMENPNSDIGDFSEVVCCDPNLAGTVLKVVNSAFFGFPGQIDSISRAINLLGIGPLHDMVLGASAMSSLDFPNDIVPLKTFWRCSLFTGVLARLLANQLNIRKSESLFIIGLLHEIGHLIIYSKYPGQAKQIIASLPQGNQMIHEAEQSILGFHYGQMGARLMAQWQLPLNFQIITYYQPTTRAPDYQLGTALVHVAHGYAHHYFSDAGQTLEQLILPSAWGILNLLPEQIEATLEKAEVACSDMEQIILK</sequence>
<dbReference type="STRING" id="1116472.MGMO_26c00320"/>
<evidence type="ECO:0000313" key="3">
    <source>
        <dbReference type="Proteomes" id="UP000017842"/>
    </source>
</evidence>
<accession>V5BJ31</accession>
<dbReference type="PROSITE" id="PS51833">
    <property type="entry name" value="HDOD"/>
    <property type="match status" value="1"/>
</dbReference>
<dbReference type="InterPro" id="IPR013976">
    <property type="entry name" value="HDOD"/>
</dbReference>
<dbReference type="Pfam" id="PF08668">
    <property type="entry name" value="HDOD"/>
    <property type="match status" value="1"/>
</dbReference>
<keyword evidence="3" id="KW-1185">Reference proteome</keyword>
<name>V5BJ31_9GAMM</name>
<protein>
    <submittedName>
        <fullName evidence="2">HD domain-containing protein</fullName>
    </submittedName>
</protein>
<dbReference type="InterPro" id="IPR052340">
    <property type="entry name" value="RNase_Y/CdgJ"/>
</dbReference>
<proteinExistence type="predicted"/>
<comment type="caution">
    <text evidence="2">The sequence shown here is derived from an EMBL/GenBank/DDBJ whole genome shotgun (WGS) entry which is preliminary data.</text>
</comment>
<gene>
    <name evidence="2" type="ORF">MGMO_26c00320</name>
</gene>
<dbReference type="Proteomes" id="UP000017842">
    <property type="component" value="Unassembled WGS sequence"/>
</dbReference>
<dbReference type="EMBL" id="AYLO01000026">
    <property type="protein sequence ID" value="ESS73320.1"/>
    <property type="molecule type" value="Genomic_DNA"/>
</dbReference>
<dbReference type="OrthoDB" id="9770715at2"/>
<dbReference type="PANTHER" id="PTHR33525">
    <property type="match status" value="1"/>
</dbReference>
<dbReference type="AlphaFoldDB" id="V5BJ31"/>
<dbReference type="Gene3D" id="1.10.3210.10">
    <property type="entry name" value="Hypothetical protein af1432"/>
    <property type="match status" value="1"/>
</dbReference>
<organism evidence="2 3">
    <name type="scientific">Methyloglobulus morosus KoM1</name>
    <dbReference type="NCBI Taxonomy" id="1116472"/>
    <lineage>
        <taxon>Bacteria</taxon>
        <taxon>Pseudomonadati</taxon>
        <taxon>Pseudomonadota</taxon>
        <taxon>Gammaproteobacteria</taxon>
        <taxon>Methylococcales</taxon>
        <taxon>Methylococcaceae</taxon>
        <taxon>Methyloglobulus</taxon>
    </lineage>
</organism>
<evidence type="ECO:0000259" key="1">
    <source>
        <dbReference type="PROSITE" id="PS51833"/>
    </source>
</evidence>
<evidence type="ECO:0000313" key="2">
    <source>
        <dbReference type="EMBL" id="ESS73320.1"/>
    </source>
</evidence>
<dbReference type="RefSeq" id="WP_023493732.1">
    <property type="nucleotide sequence ID" value="NZ_AYLO01000026.1"/>
</dbReference>
<dbReference type="SUPFAM" id="SSF109604">
    <property type="entry name" value="HD-domain/PDEase-like"/>
    <property type="match status" value="1"/>
</dbReference>